<accession>A0A4C1UBA8</accession>
<dbReference type="Proteomes" id="UP000299102">
    <property type="component" value="Unassembled WGS sequence"/>
</dbReference>
<dbReference type="EMBL" id="BGZK01000153">
    <property type="protein sequence ID" value="GBP23743.1"/>
    <property type="molecule type" value="Genomic_DNA"/>
</dbReference>
<keyword evidence="3" id="KW-1185">Reference proteome</keyword>
<reference evidence="2 3" key="1">
    <citation type="journal article" date="2019" name="Commun. Biol.">
        <title>The bagworm genome reveals a unique fibroin gene that provides high tensile strength.</title>
        <authorList>
            <person name="Kono N."/>
            <person name="Nakamura H."/>
            <person name="Ohtoshi R."/>
            <person name="Tomita M."/>
            <person name="Numata K."/>
            <person name="Arakawa K."/>
        </authorList>
    </citation>
    <scope>NUCLEOTIDE SEQUENCE [LARGE SCALE GENOMIC DNA]</scope>
</reference>
<feature type="region of interest" description="Disordered" evidence="1">
    <location>
        <begin position="1"/>
        <end position="68"/>
    </location>
</feature>
<sequence length="121" mass="13358">MITASRPWRQKRQLLLSTSTPPPRPPSIRGQKRGHSNRRAPPRGRLGKLNVLPPGPPPPASTIAGSSSLGEDIQTVMAVLRAVSSLEISESRLNSRACRNTEEKLLVLVRYHHLMVKLESI</sequence>
<evidence type="ECO:0000313" key="3">
    <source>
        <dbReference type="Proteomes" id="UP000299102"/>
    </source>
</evidence>
<proteinExistence type="predicted"/>
<feature type="compositionally biased region" description="Basic residues" evidence="1">
    <location>
        <begin position="30"/>
        <end position="46"/>
    </location>
</feature>
<gene>
    <name evidence="2" type="ORF">EVAR_13699_1</name>
</gene>
<comment type="caution">
    <text evidence="2">The sequence shown here is derived from an EMBL/GenBank/DDBJ whole genome shotgun (WGS) entry which is preliminary data.</text>
</comment>
<name>A0A4C1UBA8_EUMVA</name>
<protein>
    <submittedName>
        <fullName evidence="2">Uncharacterized protein</fullName>
    </submittedName>
</protein>
<organism evidence="2 3">
    <name type="scientific">Eumeta variegata</name>
    <name type="common">Bagworm moth</name>
    <name type="synonym">Eumeta japonica</name>
    <dbReference type="NCBI Taxonomy" id="151549"/>
    <lineage>
        <taxon>Eukaryota</taxon>
        <taxon>Metazoa</taxon>
        <taxon>Ecdysozoa</taxon>
        <taxon>Arthropoda</taxon>
        <taxon>Hexapoda</taxon>
        <taxon>Insecta</taxon>
        <taxon>Pterygota</taxon>
        <taxon>Neoptera</taxon>
        <taxon>Endopterygota</taxon>
        <taxon>Lepidoptera</taxon>
        <taxon>Glossata</taxon>
        <taxon>Ditrysia</taxon>
        <taxon>Tineoidea</taxon>
        <taxon>Psychidae</taxon>
        <taxon>Oiketicinae</taxon>
        <taxon>Eumeta</taxon>
    </lineage>
</organism>
<evidence type="ECO:0000256" key="1">
    <source>
        <dbReference type="SAM" id="MobiDB-lite"/>
    </source>
</evidence>
<dbReference type="AlphaFoldDB" id="A0A4C1UBA8"/>
<evidence type="ECO:0000313" key="2">
    <source>
        <dbReference type="EMBL" id="GBP23743.1"/>
    </source>
</evidence>